<organism evidence="1 2">
    <name type="scientific">Thalassiosira pseudonana</name>
    <name type="common">Marine diatom</name>
    <name type="synonym">Cyclotella nana</name>
    <dbReference type="NCBI Taxonomy" id="35128"/>
    <lineage>
        <taxon>Eukaryota</taxon>
        <taxon>Sar</taxon>
        <taxon>Stramenopiles</taxon>
        <taxon>Ochrophyta</taxon>
        <taxon>Bacillariophyta</taxon>
        <taxon>Coscinodiscophyceae</taxon>
        <taxon>Thalassiosirophycidae</taxon>
        <taxon>Thalassiosirales</taxon>
        <taxon>Thalassiosiraceae</taxon>
        <taxon>Thalassiosira</taxon>
    </lineage>
</organism>
<dbReference type="Proteomes" id="UP000001449">
    <property type="component" value="Chromosome 7"/>
</dbReference>
<sequence length="219" mass="24456">MALDFANEDGDAVDGTKEANALLEKLQIEEYKMYSTISTLAQQQIQGMDVYAQRQAALGDYVSNVATTLFENKSLMQFGTIDSVRTSFVEEAVTEFRRVSKEERSVFDKTKKKSVDDTEIAAQQPKQTPARRRYILATILLAIKGDHTSGPFKYGVDSKRDFGRALSRIATDAQVEGCLIGSEMLWKPHELKFDRGDGAYSLLSESDVLKAFPDLTFLS</sequence>
<reference evidence="1 2" key="2">
    <citation type="journal article" date="2008" name="Nature">
        <title>The Phaeodactylum genome reveals the evolutionary history of diatom genomes.</title>
        <authorList>
            <person name="Bowler C."/>
            <person name="Allen A.E."/>
            <person name="Badger J.H."/>
            <person name="Grimwood J."/>
            <person name="Jabbari K."/>
            <person name="Kuo A."/>
            <person name="Maheswari U."/>
            <person name="Martens C."/>
            <person name="Maumus F."/>
            <person name="Otillar R.P."/>
            <person name="Rayko E."/>
            <person name="Salamov A."/>
            <person name="Vandepoele K."/>
            <person name="Beszteri B."/>
            <person name="Gruber A."/>
            <person name="Heijde M."/>
            <person name="Katinka M."/>
            <person name="Mock T."/>
            <person name="Valentin K."/>
            <person name="Verret F."/>
            <person name="Berges J.A."/>
            <person name="Brownlee C."/>
            <person name="Cadoret J.P."/>
            <person name="Chiovitti A."/>
            <person name="Choi C.J."/>
            <person name="Coesel S."/>
            <person name="De Martino A."/>
            <person name="Detter J.C."/>
            <person name="Durkin C."/>
            <person name="Falciatore A."/>
            <person name="Fournet J."/>
            <person name="Haruta M."/>
            <person name="Huysman M.J."/>
            <person name="Jenkins B.D."/>
            <person name="Jiroutova K."/>
            <person name="Jorgensen R.E."/>
            <person name="Joubert Y."/>
            <person name="Kaplan A."/>
            <person name="Kroger N."/>
            <person name="Kroth P.G."/>
            <person name="La Roche J."/>
            <person name="Lindquist E."/>
            <person name="Lommer M."/>
            <person name="Martin-Jezequel V."/>
            <person name="Lopez P.J."/>
            <person name="Lucas S."/>
            <person name="Mangogna M."/>
            <person name="McGinnis K."/>
            <person name="Medlin L.K."/>
            <person name="Montsant A."/>
            <person name="Oudot-Le Secq M.P."/>
            <person name="Napoli C."/>
            <person name="Obornik M."/>
            <person name="Parker M.S."/>
            <person name="Petit J.L."/>
            <person name="Porcel B.M."/>
            <person name="Poulsen N."/>
            <person name="Robison M."/>
            <person name="Rychlewski L."/>
            <person name="Rynearson T.A."/>
            <person name="Schmutz J."/>
            <person name="Shapiro H."/>
            <person name="Siaut M."/>
            <person name="Stanley M."/>
            <person name="Sussman M.R."/>
            <person name="Taylor A.R."/>
            <person name="Vardi A."/>
            <person name="von Dassow P."/>
            <person name="Vyverman W."/>
            <person name="Willis A."/>
            <person name="Wyrwicz L.S."/>
            <person name="Rokhsar D.S."/>
            <person name="Weissenbach J."/>
            <person name="Armbrust E.V."/>
            <person name="Green B.R."/>
            <person name="Van de Peer Y."/>
            <person name="Grigoriev I.V."/>
        </authorList>
    </citation>
    <scope>NUCLEOTIDE SEQUENCE [LARGE SCALE GENOMIC DNA]</scope>
    <source>
        <strain evidence="1 2">CCMP1335</strain>
    </source>
</reference>
<dbReference type="HOGENOM" id="CLU_1263832_0_0_1"/>
<dbReference type="PANTHER" id="PTHR33975">
    <property type="entry name" value="MYELIN-ASSOCIATED OLIGODENDROCYTE BASIC PROTEIN"/>
    <property type="match status" value="1"/>
</dbReference>
<dbReference type="InterPro" id="IPR053023">
    <property type="entry name" value="FLAP_modulator"/>
</dbReference>
<evidence type="ECO:0000313" key="1">
    <source>
        <dbReference type="EMBL" id="ACI64429.1"/>
    </source>
</evidence>
<reference evidence="1 2" key="1">
    <citation type="journal article" date="2004" name="Science">
        <title>The genome of the diatom Thalassiosira pseudonana: ecology, evolution, and metabolism.</title>
        <authorList>
            <person name="Armbrust E.V."/>
            <person name="Berges J.A."/>
            <person name="Bowler C."/>
            <person name="Green B.R."/>
            <person name="Martinez D."/>
            <person name="Putnam N.H."/>
            <person name="Zhou S."/>
            <person name="Allen A.E."/>
            <person name="Apt K.E."/>
            <person name="Bechner M."/>
            <person name="Brzezinski M.A."/>
            <person name="Chaal B.K."/>
            <person name="Chiovitti A."/>
            <person name="Davis A.K."/>
            <person name="Demarest M.S."/>
            <person name="Detter J.C."/>
            <person name="Glavina T."/>
            <person name="Goodstein D."/>
            <person name="Hadi M.Z."/>
            <person name="Hellsten U."/>
            <person name="Hildebrand M."/>
            <person name="Jenkins B.D."/>
            <person name="Jurka J."/>
            <person name="Kapitonov V.V."/>
            <person name="Kroger N."/>
            <person name="Lau W.W."/>
            <person name="Lane T.W."/>
            <person name="Larimer F.W."/>
            <person name="Lippmeier J.C."/>
            <person name="Lucas S."/>
            <person name="Medina M."/>
            <person name="Montsant A."/>
            <person name="Obornik M."/>
            <person name="Parker M.S."/>
            <person name="Palenik B."/>
            <person name="Pazour G.J."/>
            <person name="Richardson P.M."/>
            <person name="Rynearson T.A."/>
            <person name="Saito M.A."/>
            <person name="Schwartz D.C."/>
            <person name="Thamatrakoln K."/>
            <person name="Valentin K."/>
            <person name="Vardi A."/>
            <person name="Wilkerson F.P."/>
            <person name="Rokhsar D.S."/>
        </authorList>
    </citation>
    <scope>NUCLEOTIDE SEQUENCE [LARGE SCALE GENOMIC DNA]</scope>
    <source>
        <strain evidence="1 2">CCMP1335</strain>
    </source>
</reference>
<dbReference type="Pfam" id="PF07466">
    <property type="entry name" value="DUF1517"/>
    <property type="match status" value="1"/>
</dbReference>
<dbReference type="PANTHER" id="PTHR33975:SF2">
    <property type="entry name" value="MYELIN-ASSOCIATED OLIGODENDROCYTE BASIC PROTEIN"/>
    <property type="match status" value="1"/>
</dbReference>
<dbReference type="InParanoid" id="B5YMA9"/>
<gene>
    <name evidence="1" type="ORF">THAPS_6726</name>
</gene>
<dbReference type="GeneID" id="7446192"/>
<accession>B5YMA9</accession>
<evidence type="ECO:0000313" key="2">
    <source>
        <dbReference type="Proteomes" id="UP000001449"/>
    </source>
</evidence>
<proteinExistence type="predicted"/>
<keyword evidence="2" id="KW-1185">Reference proteome</keyword>
<dbReference type="AlphaFoldDB" id="B5YMA9"/>
<dbReference type="EMBL" id="CP001160">
    <property type="protein sequence ID" value="ACI64429.1"/>
    <property type="molecule type" value="Genomic_DNA"/>
</dbReference>
<dbReference type="PaxDb" id="35128-Thaps6726"/>
<name>B5YMA9_THAPS</name>
<protein>
    <submittedName>
        <fullName evidence="1">Uncharacterized protein</fullName>
    </submittedName>
</protein>
<dbReference type="InterPro" id="IPR010903">
    <property type="entry name" value="DUF1517"/>
</dbReference>
<dbReference type="KEGG" id="tps:THAPS_6726"/>
<dbReference type="RefSeq" id="XP_002295712.1">
    <property type="nucleotide sequence ID" value="XM_002295676.1"/>
</dbReference>